<dbReference type="InterPro" id="IPR036237">
    <property type="entry name" value="Xyl_isomerase-like_sf"/>
</dbReference>
<dbReference type="AlphaFoldDB" id="A0A6J4U1L5"/>
<protein>
    <recommendedName>
        <fullName evidence="1">Xylose isomerase-like TIM barrel domain-containing protein</fullName>
    </recommendedName>
</protein>
<dbReference type="InterPro" id="IPR013022">
    <property type="entry name" value="Xyl_isomerase-like_TIM-brl"/>
</dbReference>
<accession>A0A6J4U1L5</accession>
<dbReference type="Pfam" id="PF01261">
    <property type="entry name" value="AP_endonuc_2"/>
    <property type="match status" value="1"/>
</dbReference>
<organism evidence="2">
    <name type="scientific">uncultured Thermomicrobiales bacterium</name>
    <dbReference type="NCBI Taxonomy" id="1645740"/>
    <lineage>
        <taxon>Bacteria</taxon>
        <taxon>Pseudomonadati</taxon>
        <taxon>Thermomicrobiota</taxon>
        <taxon>Thermomicrobia</taxon>
        <taxon>Thermomicrobiales</taxon>
        <taxon>environmental samples</taxon>
    </lineage>
</organism>
<proteinExistence type="predicted"/>
<gene>
    <name evidence="2" type="ORF">AVDCRST_MAG73-1596</name>
</gene>
<dbReference type="InterPro" id="IPR050312">
    <property type="entry name" value="IolE/XylAMocC-like"/>
</dbReference>
<name>A0A6J4U1L5_9BACT</name>
<dbReference type="EMBL" id="CADCWE010000098">
    <property type="protein sequence ID" value="CAA9537882.1"/>
    <property type="molecule type" value="Genomic_DNA"/>
</dbReference>
<sequence>MWTLTGFADEIDPDLEIQLRTLAEEGIGHLELRGVWDKNVLDLSDDEVGRVAGAIAAAGVRVSAIGSPIGKIGIGEPFGPHRARFGRALDVAQRLEAPFVRIFSFFVPEGDDPARHREAVLDRLGHLVRAAEGSGVTLLHENEKGIYGDTPARCHDLLSTIGSPTLRAAWDPANFVQVGVRPHDEGYALLRPFVAYLHVKDAARATGEVVTAGAGDGQVRETVTALHASGFAGFCSLEPHLQSAGPFSGFSGPALFRAAAAAFKDVLREQGIGWE</sequence>
<dbReference type="PANTHER" id="PTHR12110:SF41">
    <property type="entry name" value="INOSOSE DEHYDRATASE"/>
    <property type="match status" value="1"/>
</dbReference>
<dbReference type="SUPFAM" id="SSF51658">
    <property type="entry name" value="Xylose isomerase-like"/>
    <property type="match status" value="1"/>
</dbReference>
<feature type="domain" description="Xylose isomerase-like TIM barrel" evidence="1">
    <location>
        <begin position="20"/>
        <end position="252"/>
    </location>
</feature>
<evidence type="ECO:0000313" key="2">
    <source>
        <dbReference type="EMBL" id="CAA9537882.1"/>
    </source>
</evidence>
<dbReference type="Gene3D" id="3.20.20.150">
    <property type="entry name" value="Divalent-metal-dependent TIM barrel enzymes"/>
    <property type="match status" value="1"/>
</dbReference>
<evidence type="ECO:0000259" key="1">
    <source>
        <dbReference type="Pfam" id="PF01261"/>
    </source>
</evidence>
<reference evidence="2" key="1">
    <citation type="submission" date="2020-02" db="EMBL/GenBank/DDBJ databases">
        <authorList>
            <person name="Meier V. D."/>
        </authorList>
    </citation>
    <scope>NUCLEOTIDE SEQUENCE</scope>
    <source>
        <strain evidence="2">AVDCRST_MAG73</strain>
    </source>
</reference>
<dbReference type="PANTHER" id="PTHR12110">
    <property type="entry name" value="HYDROXYPYRUVATE ISOMERASE"/>
    <property type="match status" value="1"/>
</dbReference>